<comment type="caution">
    <text evidence="1">The sequence shown here is derived from an EMBL/GenBank/DDBJ whole genome shotgun (WGS) entry which is preliminary data.</text>
</comment>
<dbReference type="Proteomes" id="UP001221142">
    <property type="component" value="Unassembled WGS sequence"/>
</dbReference>
<name>A0AAD7B2A4_9AGAR</name>
<dbReference type="AlphaFoldDB" id="A0AAD7B2A4"/>
<reference evidence="1" key="1">
    <citation type="submission" date="2023-03" db="EMBL/GenBank/DDBJ databases">
        <title>Massive genome expansion in bonnet fungi (Mycena s.s.) driven by repeated elements and novel gene families across ecological guilds.</title>
        <authorList>
            <consortium name="Lawrence Berkeley National Laboratory"/>
            <person name="Harder C.B."/>
            <person name="Miyauchi S."/>
            <person name="Viragh M."/>
            <person name="Kuo A."/>
            <person name="Thoen E."/>
            <person name="Andreopoulos B."/>
            <person name="Lu D."/>
            <person name="Skrede I."/>
            <person name="Drula E."/>
            <person name="Henrissat B."/>
            <person name="Morin E."/>
            <person name="Kohler A."/>
            <person name="Barry K."/>
            <person name="LaButti K."/>
            <person name="Morin E."/>
            <person name="Salamov A."/>
            <person name="Lipzen A."/>
            <person name="Mereny Z."/>
            <person name="Hegedus B."/>
            <person name="Baldrian P."/>
            <person name="Stursova M."/>
            <person name="Weitz H."/>
            <person name="Taylor A."/>
            <person name="Grigoriev I.V."/>
            <person name="Nagy L.G."/>
            <person name="Martin F."/>
            <person name="Kauserud H."/>
        </authorList>
    </citation>
    <scope>NUCLEOTIDE SEQUENCE</scope>
    <source>
        <strain evidence="1">9284</strain>
    </source>
</reference>
<evidence type="ECO:0008006" key="3">
    <source>
        <dbReference type="Google" id="ProtNLM"/>
    </source>
</evidence>
<proteinExistence type="predicted"/>
<protein>
    <recommendedName>
        <fullName evidence="3">F-box domain-containing protein</fullName>
    </recommendedName>
</protein>
<gene>
    <name evidence="1" type="ORF">FB45DRAFT_684607</name>
</gene>
<dbReference type="EMBL" id="JARKIF010000045">
    <property type="protein sequence ID" value="KAJ7608328.1"/>
    <property type="molecule type" value="Genomic_DNA"/>
</dbReference>
<sequence>RLPIELSSLIFKKCIAPVSIDARPKASEAPMLLMQICHSWTRIALANPSFWANIHVANASEEFSSLLEIWLDRAQRVPVNISL</sequence>
<keyword evidence="2" id="KW-1185">Reference proteome</keyword>
<accession>A0AAD7B2A4</accession>
<feature type="non-terminal residue" evidence="1">
    <location>
        <position position="83"/>
    </location>
</feature>
<evidence type="ECO:0000313" key="2">
    <source>
        <dbReference type="Proteomes" id="UP001221142"/>
    </source>
</evidence>
<organism evidence="1 2">
    <name type="scientific">Roridomyces roridus</name>
    <dbReference type="NCBI Taxonomy" id="1738132"/>
    <lineage>
        <taxon>Eukaryota</taxon>
        <taxon>Fungi</taxon>
        <taxon>Dikarya</taxon>
        <taxon>Basidiomycota</taxon>
        <taxon>Agaricomycotina</taxon>
        <taxon>Agaricomycetes</taxon>
        <taxon>Agaricomycetidae</taxon>
        <taxon>Agaricales</taxon>
        <taxon>Marasmiineae</taxon>
        <taxon>Mycenaceae</taxon>
        <taxon>Roridomyces</taxon>
    </lineage>
</organism>
<feature type="non-terminal residue" evidence="1">
    <location>
        <position position="1"/>
    </location>
</feature>
<evidence type="ECO:0000313" key="1">
    <source>
        <dbReference type="EMBL" id="KAJ7608328.1"/>
    </source>
</evidence>